<keyword evidence="2" id="KW-1185">Reference proteome</keyword>
<protein>
    <submittedName>
        <fullName evidence="1">Uncharacterized protein</fullName>
    </submittedName>
</protein>
<gene>
    <name evidence="1" type="ORF">LTR37_013960</name>
</gene>
<evidence type="ECO:0000313" key="2">
    <source>
        <dbReference type="Proteomes" id="UP001281147"/>
    </source>
</evidence>
<reference evidence="1" key="1">
    <citation type="submission" date="2023-07" db="EMBL/GenBank/DDBJ databases">
        <title>Black Yeasts Isolated from many extreme environments.</title>
        <authorList>
            <person name="Coleine C."/>
            <person name="Stajich J.E."/>
            <person name="Selbmann L."/>
        </authorList>
    </citation>
    <scope>NUCLEOTIDE SEQUENCE</scope>
    <source>
        <strain evidence="1">CCFEE 5714</strain>
    </source>
</reference>
<accession>A0ACC3MV94</accession>
<name>A0ACC3MV94_9PEZI</name>
<comment type="caution">
    <text evidence="1">The sequence shown here is derived from an EMBL/GenBank/DDBJ whole genome shotgun (WGS) entry which is preliminary data.</text>
</comment>
<dbReference type="Proteomes" id="UP001281147">
    <property type="component" value="Unassembled WGS sequence"/>
</dbReference>
<evidence type="ECO:0000313" key="1">
    <source>
        <dbReference type="EMBL" id="KAK3704286.1"/>
    </source>
</evidence>
<proteinExistence type="predicted"/>
<dbReference type="EMBL" id="JAUTXU010000141">
    <property type="protein sequence ID" value="KAK3704286.1"/>
    <property type="molecule type" value="Genomic_DNA"/>
</dbReference>
<sequence>MDDRPGTHLDAIGRAGIRFLDYVMHRRGELDIPTIKDYTLARILWEVRCESLQQCCAASDRPDVVFALWGCYELSHSLKPDYSLTVLDVFERAALLVIEQQADLRILSFRSDWFATDLETTDGLPSWVPDWSQPSLRKQILPAYDHWARRNYISSNGYRHHPALSTSRQLRVKGRVIAHITHVCAVPLDGCAELVYTNVPDCVPFDAIRRDLMQYMPLIKGRLTDRRIWHAVTCEMPSPYLRSSKVGRRLKKATAAYNWRLYKRRQLSHLYFFGPDGSLVHEGATRYIEGEVIAPDSTEVCQHLGWYHRQSSELADLLACTELRRSALIDDGHLALVPSDANTGDPIAIIQGCDMPMIIRHIGDDDYRLVEEAFVEGTTLGERVDWTQEEGQSIVLI</sequence>
<organism evidence="1 2">
    <name type="scientific">Vermiconidia calcicola</name>
    <dbReference type="NCBI Taxonomy" id="1690605"/>
    <lineage>
        <taxon>Eukaryota</taxon>
        <taxon>Fungi</taxon>
        <taxon>Dikarya</taxon>
        <taxon>Ascomycota</taxon>
        <taxon>Pezizomycotina</taxon>
        <taxon>Dothideomycetes</taxon>
        <taxon>Dothideomycetidae</taxon>
        <taxon>Mycosphaerellales</taxon>
        <taxon>Extremaceae</taxon>
        <taxon>Vermiconidia</taxon>
    </lineage>
</organism>